<evidence type="ECO:0000259" key="3">
    <source>
        <dbReference type="Pfam" id="PF04216"/>
    </source>
</evidence>
<dbReference type="HAMAP" id="MF_00611">
    <property type="entry name" value="FdeH"/>
    <property type="match status" value="1"/>
</dbReference>
<reference evidence="6 7" key="1">
    <citation type="submission" date="2019-05" db="EMBL/GenBank/DDBJ databases">
        <authorList>
            <consortium name="Pathogen Informatics"/>
        </authorList>
    </citation>
    <scope>NUCLEOTIDE SEQUENCE [LARGE SCALE GENOMIC DNA]</scope>
    <source>
        <strain evidence="6 7">NM319</strain>
    </source>
</reference>
<comment type="caution">
    <text evidence="6">The sequence shown here is derived from an EMBL/GenBank/DDBJ whole genome shotgun (WGS) entry which is preliminary data.</text>
</comment>
<proteinExistence type="inferred from homology"/>
<dbReference type="Pfam" id="PF24859">
    <property type="entry name" value="FdhE_central"/>
    <property type="match status" value="1"/>
</dbReference>
<keyword evidence="1 2" id="KW-0963">Cytoplasm</keyword>
<feature type="domain" description="FdhE C-terminal" evidence="5">
    <location>
        <begin position="225"/>
        <end position="300"/>
    </location>
</feature>
<dbReference type="Pfam" id="PF24860">
    <property type="entry name" value="FdhE_C"/>
    <property type="match status" value="1"/>
</dbReference>
<dbReference type="InterPro" id="IPR024064">
    <property type="entry name" value="FdhE-like_sf"/>
</dbReference>
<dbReference type="InterPro" id="IPR056796">
    <property type="entry name" value="FdhE_C"/>
</dbReference>
<evidence type="ECO:0000313" key="6">
    <source>
        <dbReference type="EMBL" id="VTU08198.1"/>
    </source>
</evidence>
<dbReference type="PIRSF" id="PIRSF018296">
    <property type="entry name" value="Format_dh_formtn"/>
    <property type="match status" value="1"/>
</dbReference>
<comment type="similarity">
    <text evidence="2">Belongs to the FdhE family.</text>
</comment>
<evidence type="ECO:0000259" key="4">
    <source>
        <dbReference type="Pfam" id="PF24859"/>
    </source>
</evidence>
<dbReference type="NCBIfam" id="NF002925">
    <property type="entry name" value="PRK03564.1"/>
    <property type="match status" value="1"/>
</dbReference>
<comment type="subcellular location">
    <subcellularLocation>
        <location evidence="2">Cytoplasm</location>
    </subcellularLocation>
</comment>
<dbReference type="Gene3D" id="3.90.1670.10">
    <property type="entry name" value="FdhE-like domain"/>
    <property type="match status" value="1"/>
</dbReference>
<dbReference type="PANTHER" id="PTHR37689:SF1">
    <property type="entry name" value="PROTEIN FDHE"/>
    <property type="match status" value="1"/>
</dbReference>
<sequence length="304" mass="34421">MDTNSMAIRILPEDEIKQAANSFQHPALLFANPKNLYERRAKRLRDLAKDHPFADYLNFAAQVVDAQLVALTENPLAKQDIQFESIRPLDVKKWQRDGKWREYLTALLAELKPTANETVQATIEWLEKAANDELEQLADHLLAQDFTQVESDKAIFIWAALSVYWLQLAQQLPRGTQIESAEGLQFCPVCHSAPVASVIQFGSSQGLRYVHCSLCETEWNMVRAQCTNCGHSKELDYWAIDDDNAPVKAESCGDCHSYLKVVYQEKDPYVEPVADDLASLFLDIEMGEKNLSRSGLNPFIFPAE</sequence>
<evidence type="ECO:0000256" key="1">
    <source>
        <dbReference type="ARBA" id="ARBA00022490"/>
    </source>
</evidence>
<feature type="domain" description="FdhE N-terminal" evidence="3">
    <location>
        <begin position="26"/>
        <end position="180"/>
    </location>
</feature>
<dbReference type="InterPro" id="IPR056797">
    <property type="entry name" value="FdhE_central"/>
</dbReference>
<dbReference type="PANTHER" id="PTHR37689">
    <property type="entry name" value="PROTEIN FDHE"/>
    <property type="match status" value="1"/>
</dbReference>
<accession>A0ABY6TMG7</accession>
<evidence type="ECO:0000259" key="5">
    <source>
        <dbReference type="Pfam" id="PF24860"/>
    </source>
</evidence>
<dbReference type="Pfam" id="PF04216">
    <property type="entry name" value="FdhE_N"/>
    <property type="match status" value="1"/>
</dbReference>
<dbReference type="CDD" id="cd16341">
    <property type="entry name" value="FdhE"/>
    <property type="match status" value="1"/>
</dbReference>
<dbReference type="NCBIfam" id="TIGR01562">
    <property type="entry name" value="FdhE"/>
    <property type="match status" value="1"/>
</dbReference>
<protein>
    <recommendedName>
        <fullName evidence="2">Protein FdhE homolog</fullName>
    </recommendedName>
</protein>
<organism evidence="6 7">
    <name type="scientific">Actinobacillus porcinus</name>
    <dbReference type="NCBI Taxonomy" id="51048"/>
    <lineage>
        <taxon>Bacteria</taxon>
        <taxon>Pseudomonadati</taxon>
        <taxon>Pseudomonadota</taxon>
        <taxon>Gammaproteobacteria</taxon>
        <taxon>Pasteurellales</taxon>
        <taxon>Pasteurellaceae</taxon>
        <taxon>Actinobacillus</taxon>
    </lineage>
</organism>
<dbReference type="InterPro" id="IPR006452">
    <property type="entry name" value="Formate_DH_accessory"/>
</dbReference>
<evidence type="ECO:0000313" key="7">
    <source>
        <dbReference type="Proteomes" id="UP000308167"/>
    </source>
</evidence>
<dbReference type="Proteomes" id="UP000308167">
    <property type="component" value="Unassembled WGS sequence"/>
</dbReference>
<keyword evidence="7" id="KW-1185">Reference proteome</keyword>
<dbReference type="EMBL" id="CABFKI010000007">
    <property type="protein sequence ID" value="VTU08198.1"/>
    <property type="molecule type" value="Genomic_DNA"/>
</dbReference>
<evidence type="ECO:0000256" key="2">
    <source>
        <dbReference type="HAMAP-Rule" id="MF_00611"/>
    </source>
</evidence>
<feature type="domain" description="FdhE central" evidence="4">
    <location>
        <begin position="186"/>
        <end position="223"/>
    </location>
</feature>
<dbReference type="SUPFAM" id="SSF144020">
    <property type="entry name" value="FdhE-like"/>
    <property type="match status" value="1"/>
</dbReference>
<comment type="function">
    <text evidence="2">Necessary for formate dehydrogenase activity.</text>
</comment>
<dbReference type="InterPro" id="IPR056774">
    <property type="entry name" value="FdhE_N"/>
</dbReference>
<gene>
    <name evidence="2 6" type="primary">fdhE</name>
    <name evidence="6" type="ORF">SAMEA1410922_01343</name>
</gene>
<name>A0ABY6TMG7_9PAST</name>